<dbReference type="PANTHER" id="PTHR22667:SF0">
    <property type="entry name" value="AT01380P-RELATED"/>
    <property type="match status" value="1"/>
</dbReference>
<keyword evidence="3" id="KW-1185">Reference proteome</keyword>
<evidence type="ECO:0000313" key="4">
    <source>
        <dbReference type="RefSeq" id="XP_034105426.1"/>
    </source>
</evidence>
<dbReference type="Pfam" id="PF15881">
    <property type="entry name" value="DUF4734"/>
    <property type="match status" value="1"/>
</dbReference>
<evidence type="ECO:0000313" key="3">
    <source>
        <dbReference type="Proteomes" id="UP000515160"/>
    </source>
</evidence>
<sequence length="526" mass="61495">MISEVQPGDCLSPNISSEDNLKESATKQLDTKFTPKSLQQYFIDNQIFPNLSCVDTDEEESTLDDPKSLRLENKSLSSETLCINNYGCPKNNAESVSISVANRSSFYSSAAKQHAQNKTLVSHQSAKIDMARMYEMVQDITKCNFGRNAPSKSDSISVAHHLAIEYGRPLTSTELMIISIKKFWFDNLELKIGDSFMHVDRYLFLYHFNAFKGNPNLYLELPSHKVPMNLMAKLYHWFIDDNYMFPLGDDFLAIYEMAKFLDLRRLLEQFWFTFSTSSSEGFWEQGAFKGYLDARQMPCPDMMSIFLTRIRKCFLPLVASIEFLQLDVNELIFLFKLDTISVNCEDEIFFTAVRWLEYDWSERKKHIVEIMNHIRFRLISPWLQRSLLYHPENQMLHELAAKDEVKALLWEACLFGTAILGAKKFPDSCDKLIMHHYNKVIEMQRFWVYCPGVPHHHDIKCTQFRPLTYETFNHFLTCLQSNSQTFMDTIRCSPQKQWVSYECCNSDRNVSCRIIPHMYKMSRKCN</sequence>
<dbReference type="Pfam" id="PF07707">
    <property type="entry name" value="BACK"/>
    <property type="match status" value="1"/>
</dbReference>
<name>A0A6P8WP01_DROAB</name>
<dbReference type="GeneID" id="117568718"/>
<dbReference type="Gene3D" id="1.25.40.420">
    <property type="match status" value="1"/>
</dbReference>
<feature type="region of interest" description="Disordered" evidence="1">
    <location>
        <begin position="1"/>
        <end position="22"/>
    </location>
</feature>
<protein>
    <submittedName>
        <fullName evidence="4">Uncharacterized protein LOC117568718</fullName>
    </submittedName>
</protein>
<dbReference type="Proteomes" id="UP000515160">
    <property type="component" value="Chromosome 3"/>
</dbReference>
<dbReference type="InterPro" id="IPR011705">
    <property type="entry name" value="BACK"/>
</dbReference>
<dbReference type="InterPro" id="IPR031750">
    <property type="entry name" value="DUF4734"/>
</dbReference>
<reference evidence="4" key="1">
    <citation type="submission" date="2025-08" db="UniProtKB">
        <authorList>
            <consortium name="RefSeq"/>
        </authorList>
    </citation>
    <scope>IDENTIFICATION</scope>
    <source>
        <strain evidence="4">15112-1751.03</strain>
        <tissue evidence="4">Whole Adult</tissue>
    </source>
</reference>
<feature type="domain" description="BACK" evidence="2">
    <location>
        <begin position="291"/>
        <end position="388"/>
    </location>
</feature>
<gene>
    <name evidence="4" type="primary">LOC117568718</name>
</gene>
<evidence type="ECO:0000256" key="1">
    <source>
        <dbReference type="SAM" id="MobiDB-lite"/>
    </source>
</evidence>
<dbReference type="SMART" id="SM00875">
    <property type="entry name" value="BACK"/>
    <property type="match status" value="1"/>
</dbReference>
<proteinExistence type="predicted"/>
<dbReference type="PANTHER" id="PTHR22667">
    <property type="entry name" value="AT01380P-RELATED"/>
    <property type="match status" value="1"/>
</dbReference>
<dbReference type="AlphaFoldDB" id="A0A6P8WP01"/>
<organism evidence="3 4">
    <name type="scientific">Drosophila albomicans</name>
    <name type="common">Fruit fly</name>
    <dbReference type="NCBI Taxonomy" id="7291"/>
    <lineage>
        <taxon>Eukaryota</taxon>
        <taxon>Metazoa</taxon>
        <taxon>Ecdysozoa</taxon>
        <taxon>Arthropoda</taxon>
        <taxon>Hexapoda</taxon>
        <taxon>Insecta</taxon>
        <taxon>Pterygota</taxon>
        <taxon>Neoptera</taxon>
        <taxon>Endopterygota</taxon>
        <taxon>Diptera</taxon>
        <taxon>Brachycera</taxon>
        <taxon>Muscomorpha</taxon>
        <taxon>Ephydroidea</taxon>
        <taxon>Drosophilidae</taxon>
        <taxon>Drosophila</taxon>
    </lineage>
</organism>
<accession>A0A6P8WP01</accession>
<evidence type="ECO:0000259" key="2">
    <source>
        <dbReference type="SMART" id="SM00875"/>
    </source>
</evidence>
<dbReference type="OrthoDB" id="6350321at2759"/>
<dbReference type="RefSeq" id="XP_034105426.1">
    <property type="nucleotide sequence ID" value="XM_034249535.2"/>
</dbReference>